<reference evidence="2" key="1">
    <citation type="journal article" date="2008" name="Nat. Genet.">
        <title>The Pristionchus pacificus genome provides a unique perspective on nematode lifestyle and parasitism.</title>
        <authorList>
            <person name="Dieterich C."/>
            <person name="Clifton S.W."/>
            <person name="Schuster L.N."/>
            <person name="Chinwalla A."/>
            <person name="Delehaunty K."/>
            <person name="Dinkelacker I."/>
            <person name="Fulton L."/>
            <person name="Fulton R."/>
            <person name="Godfrey J."/>
            <person name="Minx P."/>
            <person name="Mitreva M."/>
            <person name="Roeseler W."/>
            <person name="Tian H."/>
            <person name="Witte H."/>
            <person name="Yang S.P."/>
            <person name="Wilson R.K."/>
            <person name="Sommer R.J."/>
        </authorList>
    </citation>
    <scope>NUCLEOTIDE SEQUENCE [LARGE SCALE GENOMIC DNA]</scope>
    <source>
        <strain evidence="2">PS312</strain>
    </source>
</reference>
<accession>A0A8R1Z1C2</accession>
<keyword evidence="2" id="KW-1185">Reference proteome</keyword>
<sequence>MISIGSRAGNAEDNRPNIFPHCQKETPVTGNYTSHILRNYVVHWMAPVIVESSRIHAVPSALHTITHHYNRLRAYERSFRAFARVALSLSNPENGEKKTITGMEGMAGMPGSGVFVTALRQRSCGEQGKRKCTDCVHSRDC</sequence>
<proteinExistence type="predicted"/>
<dbReference type="Proteomes" id="UP000005239">
    <property type="component" value="Unassembled WGS sequence"/>
</dbReference>
<protein>
    <submittedName>
        <fullName evidence="1">Uncharacterized protein</fullName>
    </submittedName>
</protein>
<accession>A0A2A6CPL4</accession>
<dbReference type="EnsemblMetazoa" id="PPA45640.1">
    <property type="protein sequence ID" value="PPA45640.1"/>
    <property type="gene ID" value="WBGene00284009"/>
</dbReference>
<reference evidence="1" key="2">
    <citation type="submission" date="2022-06" db="UniProtKB">
        <authorList>
            <consortium name="EnsemblMetazoa"/>
        </authorList>
    </citation>
    <scope>IDENTIFICATION</scope>
    <source>
        <strain evidence="1">PS312</strain>
    </source>
</reference>
<organism evidence="1 2">
    <name type="scientific">Pristionchus pacificus</name>
    <name type="common">Parasitic nematode worm</name>
    <dbReference type="NCBI Taxonomy" id="54126"/>
    <lineage>
        <taxon>Eukaryota</taxon>
        <taxon>Metazoa</taxon>
        <taxon>Ecdysozoa</taxon>
        <taxon>Nematoda</taxon>
        <taxon>Chromadorea</taxon>
        <taxon>Rhabditida</taxon>
        <taxon>Rhabditina</taxon>
        <taxon>Diplogasteromorpha</taxon>
        <taxon>Diplogasteroidea</taxon>
        <taxon>Neodiplogasteridae</taxon>
        <taxon>Pristionchus</taxon>
    </lineage>
</organism>
<evidence type="ECO:0000313" key="1">
    <source>
        <dbReference type="EnsemblMetazoa" id="PPA45640.1"/>
    </source>
</evidence>
<name>A0A2A6CPL4_PRIPA</name>
<gene>
    <name evidence="1" type="primary">WBGene00284009</name>
</gene>
<evidence type="ECO:0000313" key="2">
    <source>
        <dbReference type="Proteomes" id="UP000005239"/>
    </source>
</evidence>
<dbReference type="AlphaFoldDB" id="A0A2A6CPL4"/>